<comment type="similarity">
    <text evidence="3">Belongs to the CUEDC2 family.</text>
</comment>
<dbReference type="PANTHER" id="PTHR12493:SF0">
    <property type="entry name" value="CUE DOMAIN-CONTAINING PROTEIN 2"/>
    <property type="match status" value="1"/>
</dbReference>
<evidence type="ECO:0000256" key="6">
    <source>
        <dbReference type="ARBA" id="ARBA00023242"/>
    </source>
</evidence>
<evidence type="ECO:0000313" key="8">
    <source>
        <dbReference type="EnsemblMetazoa" id="BGLB030964-PA"/>
    </source>
</evidence>
<dbReference type="VEuPathDB" id="VectorBase:BGLB030964"/>
<sequence length="383" mass="42925">METKVHNELSAFLACHSLEDSIRNIDEIVLTYFVGVVELVIQGDEGLDLDDVMDMMNAYLPGFDLIGREKVIDWMFGLAGRLLTSEKEKSESKEDAYAEKTMLPVEDTRTNCIASVGKETETDGEKKFPSYEYSKDSKCIDLNMGVFKSSLGCSSPPHNINTSIHSKNLEDGVNCCEPNTQSGTLVSSPLSISLFPPLSSSPTEKLSHSKRKGRQLSCSSQESTDEKPEQLSTEEESCVQTLLEMFPGACTMEARHCLKLSAGDMDRAAQLIMDRQETGQAITDRKAPTSRSHKFKKVIDYKLDDDSIKSGVLKKYSFVDTEEDKKTFRPQPPKGEAKKLVRYRDGQVVSMKGEKFSEISKKESDEVKSTYVNLKPARKYRFH</sequence>
<reference evidence="8" key="1">
    <citation type="submission" date="2020-05" db="UniProtKB">
        <authorList>
            <consortium name="EnsemblMetazoa"/>
        </authorList>
    </citation>
    <scope>IDENTIFICATION</scope>
    <source>
        <strain evidence="8">BB02</strain>
    </source>
</reference>
<comment type="subcellular location">
    <subcellularLocation>
        <location evidence="2">Cytoplasm</location>
    </subcellularLocation>
    <subcellularLocation>
        <location evidence="1">Nucleus</location>
    </subcellularLocation>
</comment>
<dbReference type="GO" id="GO:0005634">
    <property type="term" value="C:nucleus"/>
    <property type="evidence" value="ECO:0007669"/>
    <property type="project" value="UniProtKB-SubCell"/>
</dbReference>
<evidence type="ECO:0008006" key="10">
    <source>
        <dbReference type="Google" id="ProtNLM"/>
    </source>
</evidence>
<evidence type="ECO:0000256" key="3">
    <source>
        <dbReference type="ARBA" id="ARBA00006106"/>
    </source>
</evidence>
<keyword evidence="4" id="KW-0963">Cytoplasm</keyword>
<evidence type="ECO:0000313" key="9">
    <source>
        <dbReference type="Proteomes" id="UP000076420"/>
    </source>
</evidence>
<dbReference type="Proteomes" id="UP000076420">
    <property type="component" value="Unassembled WGS sequence"/>
</dbReference>
<dbReference type="EnsemblMetazoa" id="BGLB030964-RA">
    <property type="protein sequence ID" value="BGLB030964-PA"/>
    <property type="gene ID" value="BGLB030964"/>
</dbReference>
<keyword evidence="6" id="KW-0539">Nucleus</keyword>
<dbReference type="STRING" id="6526.A0A2C9LGL3"/>
<evidence type="ECO:0000256" key="5">
    <source>
        <dbReference type="ARBA" id="ARBA00022786"/>
    </source>
</evidence>
<gene>
    <name evidence="8" type="primary">106050945</name>
</gene>
<name>A0A2C9LGL3_BIOGL</name>
<organism evidence="8 9">
    <name type="scientific">Biomphalaria glabrata</name>
    <name type="common">Bloodfluke planorb</name>
    <name type="synonym">Freshwater snail</name>
    <dbReference type="NCBI Taxonomy" id="6526"/>
    <lineage>
        <taxon>Eukaryota</taxon>
        <taxon>Metazoa</taxon>
        <taxon>Spiralia</taxon>
        <taxon>Lophotrochozoa</taxon>
        <taxon>Mollusca</taxon>
        <taxon>Gastropoda</taxon>
        <taxon>Heterobranchia</taxon>
        <taxon>Euthyneura</taxon>
        <taxon>Panpulmonata</taxon>
        <taxon>Hygrophila</taxon>
        <taxon>Lymnaeoidea</taxon>
        <taxon>Planorbidae</taxon>
        <taxon>Biomphalaria</taxon>
    </lineage>
</organism>
<protein>
    <recommendedName>
        <fullName evidence="10">CUE domain-containing protein</fullName>
    </recommendedName>
</protein>
<keyword evidence="5" id="KW-0833">Ubl conjugation pathway</keyword>
<dbReference type="PANTHER" id="PTHR12493">
    <property type="entry name" value="CUE DOMAIN CONTAINING 2"/>
    <property type="match status" value="1"/>
</dbReference>
<dbReference type="KEGG" id="bgt:106050945"/>
<dbReference type="VEuPathDB" id="VectorBase:BGLAX_038329"/>
<dbReference type="AlphaFoldDB" id="A0A2C9LGL3"/>
<evidence type="ECO:0000256" key="4">
    <source>
        <dbReference type="ARBA" id="ARBA00022490"/>
    </source>
</evidence>
<dbReference type="RefSeq" id="XP_013061491.2">
    <property type="nucleotide sequence ID" value="XM_013206037.2"/>
</dbReference>
<dbReference type="OrthoDB" id="10060331at2759"/>
<evidence type="ECO:0000256" key="7">
    <source>
        <dbReference type="SAM" id="MobiDB-lite"/>
    </source>
</evidence>
<dbReference type="CDD" id="cd14367">
    <property type="entry name" value="CUE_CUED2"/>
    <property type="match status" value="1"/>
</dbReference>
<accession>A0A2C9LGL3</accession>
<dbReference type="InterPro" id="IPR039805">
    <property type="entry name" value="CUE_CUED2"/>
</dbReference>
<feature type="region of interest" description="Disordered" evidence="7">
    <location>
        <begin position="197"/>
        <end position="233"/>
    </location>
</feature>
<evidence type="ECO:0000256" key="2">
    <source>
        <dbReference type="ARBA" id="ARBA00004496"/>
    </source>
</evidence>
<proteinExistence type="inferred from homology"/>
<dbReference type="GO" id="GO:0005737">
    <property type="term" value="C:cytoplasm"/>
    <property type="evidence" value="ECO:0007669"/>
    <property type="project" value="UniProtKB-SubCell"/>
</dbReference>
<evidence type="ECO:0000256" key="1">
    <source>
        <dbReference type="ARBA" id="ARBA00004123"/>
    </source>
</evidence>